<sequence>MSHDQRPGRMRVVQDPGSSDRRRGNAVTVEADSNSFEVVGGAGNGAAAAAGAATEKAGLPLLPAALFLLACAAGGVLVAVVRPLGLG</sequence>
<feature type="transmembrane region" description="Helical" evidence="2">
    <location>
        <begin position="61"/>
        <end position="81"/>
    </location>
</feature>
<organism evidence="3">
    <name type="scientific">Sphingomonas psychrotolerans</name>
    <dbReference type="NCBI Taxonomy" id="1327635"/>
    <lineage>
        <taxon>Bacteria</taxon>
        <taxon>Pseudomonadati</taxon>
        <taxon>Pseudomonadota</taxon>
        <taxon>Alphaproteobacteria</taxon>
        <taxon>Sphingomonadales</taxon>
        <taxon>Sphingomonadaceae</taxon>
        <taxon>Sphingomonas</taxon>
    </lineage>
</organism>
<proteinExistence type="predicted"/>
<evidence type="ECO:0000256" key="2">
    <source>
        <dbReference type="SAM" id="Phobius"/>
    </source>
</evidence>
<accession>A0ABU3N1U4</accession>
<dbReference type="EMBL" id="JALMLT010000002">
    <property type="protein sequence ID" value="MDT8758502.1"/>
    <property type="molecule type" value="Genomic_DNA"/>
</dbReference>
<evidence type="ECO:0000313" key="3">
    <source>
        <dbReference type="EMBL" id="MDT8758502.1"/>
    </source>
</evidence>
<keyword evidence="2" id="KW-0472">Membrane</keyword>
<reference evidence="3" key="1">
    <citation type="submission" date="2022-04" db="EMBL/GenBank/DDBJ databases">
        <title>Tomato heritable bacteria conferring resistance against bacterial wilt.</title>
        <authorList>
            <person name="Yin J."/>
        </authorList>
    </citation>
    <scope>NUCLEOTIDE SEQUENCE</scope>
    <source>
        <strain evidence="3">Cra20</strain>
    </source>
</reference>
<keyword evidence="2" id="KW-1133">Transmembrane helix</keyword>
<protein>
    <submittedName>
        <fullName evidence="3">Uncharacterized protein</fullName>
    </submittedName>
</protein>
<comment type="caution">
    <text evidence="3">The sequence shown here is derived from an EMBL/GenBank/DDBJ whole genome shotgun (WGS) entry which is preliminary data.</text>
</comment>
<keyword evidence="2" id="KW-0812">Transmembrane</keyword>
<feature type="region of interest" description="Disordered" evidence="1">
    <location>
        <begin position="1"/>
        <end position="25"/>
    </location>
</feature>
<gene>
    <name evidence="3" type="ORF">MZO42_07315</name>
</gene>
<name>A0ABU3N1U4_9SPHN</name>
<evidence type="ECO:0000256" key="1">
    <source>
        <dbReference type="SAM" id="MobiDB-lite"/>
    </source>
</evidence>